<protein>
    <submittedName>
        <fullName evidence="2">Uncharacterized protein</fullName>
    </submittedName>
</protein>
<reference evidence="3" key="1">
    <citation type="journal article" date="2019" name="Int. J. Syst. Evol. Microbiol.">
        <title>The Global Catalogue of Microorganisms (GCM) 10K type strain sequencing project: providing services to taxonomists for standard genome sequencing and annotation.</title>
        <authorList>
            <consortium name="The Broad Institute Genomics Platform"/>
            <consortium name="The Broad Institute Genome Sequencing Center for Infectious Disease"/>
            <person name="Wu L."/>
            <person name="Ma J."/>
        </authorList>
    </citation>
    <scope>NUCLEOTIDE SEQUENCE [LARGE SCALE GENOMIC DNA]</scope>
    <source>
        <strain evidence="3">JCM 16702</strain>
    </source>
</reference>
<accession>A0ABP7V3V1</accession>
<evidence type="ECO:0000256" key="1">
    <source>
        <dbReference type="SAM" id="MobiDB-lite"/>
    </source>
</evidence>
<evidence type="ECO:0000313" key="2">
    <source>
        <dbReference type="EMBL" id="GAA4058864.1"/>
    </source>
</evidence>
<gene>
    <name evidence="2" type="ORF">GCM10022214_09100</name>
</gene>
<dbReference type="Proteomes" id="UP001500683">
    <property type="component" value="Unassembled WGS sequence"/>
</dbReference>
<evidence type="ECO:0000313" key="3">
    <source>
        <dbReference type="Proteomes" id="UP001500683"/>
    </source>
</evidence>
<organism evidence="2 3">
    <name type="scientific">Actinomadura miaoliensis</name>
    <dbReference type="NCBI Taxonomy" id="430685"/>
    <lineage>
        <taxon>Bacteria</taxon>
        <taxon>Bacillati</taxon>
        <taxon>Actinomycetota</taxon>
        <taxon>Actinomycetes</taxon>
        <taxon>Streptosporangiales</taxon>
        <taxon>Thermomonosporaceae</taxon>
        <taxon>Actinomadura</taxon>
    </lineage>
</organism>
<comment type="caution">
    <text evidence="2">The sequence shown here is derived from an EMBL/GenBank/DDBJ whole genome shotgun (WGS) entry which is preliminary data.</text>
</comment>
<sequence>MPEKVATRNGAETHYRELVRLAYFVQPGRARRVYRMAVARRIVDEVVTRRPRGDLARQRTRVLRRAMRPSRRLRIGLGPWLRALPARLPDATLTAALADLEPPVRVAWVLRRVEGMRRYAVRDQLLRLRVRDPWPVIDAADAAALPDMEPPDAFSFGPGLDHPVRRRPLIPVAAAVVLTAALGGTLVVTENEGSLAGGAGSAADRRLHLLTAAAGAWRGGPHRLDVWPARGDLTGDRGFTARALRAWARSPAAPHPPDRGDIGAQLLYAGRVDGVPTALLRNGDRVARYSGRGRPVEIFTAAAGDGSTPLPLGGGRYLLAPWDTRATTPGGRRVRVDAGVTERVPAPRTPCGRGPLLRLEGAGGVRTVGDLGFSRPAVLTQRPVGPRPAERRVHAAVPLQAGGVRLWERVACALPRPERPVTEASARQFWTGSLPYGGGPAEWVCTNLSFIAGGPAGEATLLRRDAHHATGSCDMAKPVSGTWWQAPSGRWYYLAAAGPGLVPHIQSEGVLRTTDTRGRLLVASSPRSPHHSGVPITLTARAG</sequence>
<feature type="region of interest" description="Disordered" evidence="1">
    <location>
        <begin position="524"/>
        <end position="543"/>
    </location>
</feature>
<dbReference type="EMBL" id="BAAAZG010000001">
    <property type="protein sequence ID" value="GAA4058864.1"/>
    <property type="molecule type" value="Genomic_DNA"/>
</dbReference>
<proteinExistence type="predicted"/>
<name>A0ABP7V3V1_9ACTN</name>
<keyword evidence="3" id="KW-1185">Reference proteome</keyword>